<proteinExistence type="predicted"/>
<name>A0A1U9YQK5_9BACL</name>
<dbReference type="Proteomes" id="UP000192727">
    <property type="component" value="Chromosome"/>
</dbReference>
<gene>
    <name evidence="1" type="ORF">B7C51_18855</name>
</gene>
<accession>A0A1U9YQK5</accession>
<dbReference type="SUPFAM" id="SSF57938">
    <property type="entry name" value="DnaJ/Hsp40 cysteine-rich domain"/>
    <property type="match status" value="1"/>
</dbReference>
<dbReference type="AlphaFoldDB" id="A0A1U9YQK5"/>
<protein>
    <submittedName>
        <fullName evidence="1">Uncharacterized protein</fullName>
    </submittedName>
</protein>
<dbReference type="RefSeq" id="WP_024095067.1">
    <property type="nucleotide sequence ID" value="NZ_CP019794.1"/>
</dbReference>
<sequence>MYDCYHCHGYGEMECLSCDGKGFRKEISCKDCNCTGLVLCPRCEGKGMLEIDFNECDSMEEMVRAVYMNPVYTRGR</sequence>
<organism evidence="1 2">
    <name type="scientific">Paenibacillus larvae subsp. pulvifaciens</name>
    <dbReference type="NCBI Taxonomy" id="1477"/>
    <lineage>
        <taxon>Bacteria</taxon>
        <taxon>Bacillati</taxon>
        <taxon>Bacillota</taxon>
        <taxon>Bacilli</taxon>
        <taxon>Bacillales</taxon>
        <taxon>Paenibacillaceae</taxon>
        <taxon>Paenibacillus</taxon>
    </lineage>
</organism>
<dbReference type="InterPro" id="IPR036410">
    <property type="entry name" value="HSP_DnaJ_Cys-rich_dom_sf"/>
</dbReference>
<reference evidence="1 2" key="1">
    <citation type="submission" date="2017-03" db="EMBL/GenBank/DDBJ databases">
        <title>Paenibacillus larvae genome sequencing.</title>
        <authorList>
            <person name="Dingman D.W."/>
        </authorList>
    </citation>
    <scope>NUCLEOTIDE SEQUENCE [LARGE SCALE GENOMIC DNA]</scope>
    <source>
        <strain evidence="1 2">SAG 10367</strain>
    </source>
</reference>
<dbReference type="EMBL" id="CP020557">
    <property type="protein sequence ID" value="ARF69430.1"/>
    <property type="molecule type" value="Genomic_DNA"/>
</dbReference>
<evidence type="ECO:0000313" key="1">
    <source>
        <dbReference type="EMBL" id="ARF69430.1"/>
    </source>
</evidence>
<evidence type="ECO:0000313" key="2">
    <source>
        <dbReference type="Proteomes" id="UP000192727"/>
    </source>
</evidence>